<dbReference type="EMBL" id="JABEYC010001101">
    <property type="protein sequence ID" value="KAF4969261.1"/>
    <property type="molecule type" value="Genomic_DNA"/>
</dbReference>
<accession>A0A8H4U3N7</accession>
<comment type="caution">
    <text evidence="2">The sequence shown here is derived from an EMBL/GenBank/DDBJ whole genome shotgun (WGS) entry which is preliminary data.</text>
</comment>
<dbReference type="AlphaFoldDB" id="A0A8H4U3N7"/>
<protein>
    <submittedName>
        <fullName evidence="2">Uncharacterized protein</fullName>
    </submittedName>
</protein>
<dbReference type="OrthoDB" id="5422777at2759"/>
<evidence type="ECO:0000256" key="1">
    <source>
        <dbReference type="SAM" id="MobiDB-lite"/>
    </source>
</evidence>
<sequence>MSAQVVTSSLQTLVEKAEAIPPKLDKARPDSDQWHTLELLGQRLMEAASVIQQTIQTRKKSRYELAWKEAELLRSQSADAKKVLFAKPPTKMPTVFKRNIVNIFRPPKMSRLDGDVTKQRKAITGQRCEQIRMLSPDGIISWANAFPLSTWEGGAMPEDRFTVLIEHIEPDVPSCWPSVVREALGVYQEEDLPHDPAYQSFLQALDDKTSPQSRKRKRKRVSWDDEPAEAEGSSRVDERRASCFPDDPNQDVSFTFWCGANEGYRLNREFGLQRQDSNATGIIWEDIGMYEFT</sequence>
<gene>
    <name evidence="2" type="ORF">FZEAL_10261</name>
</gene>
<proteinExistence type="predicted"/>
<feature type="region of interest" description="Disordered" evidence="1">
    <location>
        <begin position="204"/>
        <end position="244"/>
    </location>
</feature>
<keyword evidence="3" id="KW-1185">Reference proteome</keyword>
<reference evidence="2" key="2">
    <citation type="submission" date="2020-05" db="EMBL/GenBank/DDBJ databases">
        <authorList>
            <person name="Kim H.-S."/>
            <person name="Proctor R.H."/>
            <person name="Brown D.W."/>
        </authorList>
    </citation>
    <scope>NUCLEOTIDE SEQUENCE</scope>
    <source>
        <strain evidence="2">NRRL 22465</strain>
    </source>
</reference>
<reference evidence="2" key="1">
    <citation type="journal article" date="2020" name="BMC Genomics">
        <title>Correction to: Identification and distribution of gene clusters required for synthesis of sphingolipid metabolism inhibitors in diverse species of the filamentous fungus Fusarium.</title>
        <authorList>
            <person name="Kim H.S."/>
            <person name="Lohmar J.M."/>
            <person name="Busman M."/>
            <person name="Brown D.W."/>
            <person name="Naumann T.A."/>
            <person name="Divon H.H."/>
            <person name="Lysoe E."/>
            <person name="Uhlig S."/>
            <person name="Proctor R.H."/>
        </authorList>
    </citation>
    <scope>NUCLEOTIDE SEQUENCE</scope>
    <source>
        <strain evidence="2">NRRL 22465</strain>
    </source>
</reference>
<feature type="compositionally biased region" description="Basic and acidic residues" evidence="1">
    <location>
        <begin position="232"/>
        <end position="241"/>
    </location>
</feature>
<evidence type="ECO:0000313" key="2">
    <source>
        <dbReference type="EMBL" id="KAF4969261.1"/>
    </source>
</evidence>
<organism evidence="2 3">
    <name type="scientific">Fusarium zealandicum</name>
    <dbReference type="NCBI Taxonomy" id="1053134"/>
    <lineage>
        <taxon>Eukaryota</taxon>
        <taxon>Fungi</taxon>
        <taxon>Dikarya</taxon>
        <taxon>Ascomycota</taxon>
        <taxon>Pezizomycotina</taxon>
        <taxon>Sordariomycetes</taxon>
        <taxon>Hypocreomycetidae</taxon>
        <taxon>Hypocreales</taxon>
        <taxon>Nectriaceae</taxon>
        <taxon>Fusarium</taxon>
        <taxon>Fusarium staphyleae species complex</taxon>
    </lineage>
</organism>
<evidence type="ECO:0000313" key="3">
    <source>
        <dbReference type="Proteomes" id="UP000635477"/>
    </source>
</evidence>
<name>A0A8H4U3N7_9HYPO</name>
<dbReference type="Proteomes" id="UP000635477">
    <property type="component" value="Unassembled WGS sequence"/>
</dbReference>